<evidence type="ECO:0000313" key="11">
    <source>
        <dbReference type="Proteomes" id="UP001597033"/>
    </source>
</evidence>
<dbReference type="SUPFAM" id="SSF51905">
    <property type="entry name" value="FAD/NAD(P)-binding domain"/>
    <property type="match status" value="1"/>
</dbReference>
<dbReference type="InterPro" id="IPR036188">
    <property type="entry name" value="FAD/NAD-bd_sf"/>
</dbReference>
<keyword evidence="6" id="KW-0560">Oxidoreductase</keyword>
<organism evidence="10 11">
    <name type="scientific">Pseudoxanthomonas kaohsiungensis</name>
    <dbReference type="NCBI Taxonomy" id="283923"/>
    <lineage>
        <taxon>Bacteria</taxon>
        <taxon>Pseudomonadati</taxon>
        <taxon>Pseudomonadota</taxon>
        <taxon>Gammaproteobacteria</taxon>
        <taxon>Lysobacterales</taxon>
        <taxon>Lysobacteraceae</taxon>
        <taxon>Pseudoxanthomonas</taxon>
    </lineage>
</organism>
<comment type="caution">
    <text evidence="10">The sequence shown here is derived from an EMBL/GenBank/DDBJ whole genome shotgun (WGS) entry which is preliminary data.</text>
</comment>
<dbReference type="Proteomes" id="UP001597033">
    <property type="component" value="Unassembled WGS sequence"/>
</dbReference>
<comment type="cofactor">
    <cofactor evidence="1">
        <name>FAD</name>
        <dbReference type="ChEBI" id="CHEBI:57692"/>
    </cofactor>
</comment>
<accession>A0ABW3M0F3</accession>
<keyword evidence="7" id="KW-0503">Monooxygenase</keyword>
<dbReference type="InterPro" id="IPR051205">
    <property type="entry name" value="UbiH/COQ6_monooxygenase"/>
</dbReference>
<evidence type="ECO:0000256" key="6">
    <source>
        <dbReference type="ARBA" id="ARBA00023002"/>
    </source>
</evidence>
<keyword evidence="4" id="KW-0285">Flavoprotein</keyword>
<evidence type="ECO:0000256" key="5">
    <source>
        <dbReference type="ARBA" id="ARBA00022827"/>
    </source>
</evidence>
<dbReference type="InterPro" id="IPR010971">
    <property type="entry name" value="UbiH/COQ6"/>
</dbReference>
<evidence type="ECO:0000256" key="7">
    <source>
        <dbReference type="ARBA" id="ARBA00023033"/>
    </source>
</evidence>
<evidence type="ECO:0000256" key="4">
    <source>
        <dbReference type="ARBA" id="ARBA00022630"/>
    </source>
</evidence>
<dbReference type="InterPro" id="IPR002938">
    <property type="entry name" value="FAD-bd"/>
</dbReference>
<evidence type="ECO:0000256" key="2">
    <source>
        <dbReference type="ARBA" id="ARBA00004749"/>
    </source>
</evidence>
<dbReference type="NCBIfam" id="NF006593">
    <property type="entry name" value="PRK09126.1"/>
    <property type="match status" value="1"/>
</dbReference>
<evidence type="ECO:0000259" key="9">
    <source>
        <dbReference type="Pfam" id="PF01494"/>
    </source>
</evidence>
<keyword evidence="5" id="KW-0274">FAD</keyword>
<dbReference type="PANTHER" id="PTHR43876:SF25">
    <property type="entry name" value="MONOOXYGENASE NMA2164"/>
    <property type="match status" value="1"/>
</dbReference>
<keyword evidence="11" id="KW-1185">Reference proteome</keyword>
<evidence type="ECO:0000313" key="10">
    <source>
        <dbReference type="EMBL" id="MFD1043019.1"/>
    </source>
</evidence>
<dbReference type="RefSeq" id="WP_162377438.1">
    <property type="nucleotide sequence ID" value="NZ_JBHTKN010000007.1"/>
</dbReference>
<dbReference type="PANTHER" id="PTHR43876">
    <property type="entry name" value="UBIQUINONE BIOSYNTHESIS MONOOXYGENASE COQ6, MITOCHONDRIAL"/>
    <property type="match status" value="1"/>
</dbReference>
<comment type="similarity">
    <text evidence="3">Belongs to the UbiH/COQ6 family.</text>
</comment>
<dbReference type="PRINTS" id="PR00420">
    <property type="entry name" value="RNGMNOXGNASE"/>
</dbReference>
<proteinExistence type="inferred from homology"/>
<dbReference type="Pfam" id="PF01494">
    <property type="entry name" value="FAD_binding_3"/>
    <property type="match status" value="1"/>
</dbReference>
<feature type="domain" description="FAD-binding" evidence="9">
    <location>
        <begin position="3"/>
        <end position="341"/>
    </location>
</feature>
<sequence length="418" mass="45306">MDHDVAIVGAGPVGLCLARALAVQGLAVALVERQPQAALADPAFDGREIALTHASVRLLRELDVWQRIPEDEAFPLRTARVMDRELPHELHVRPQAGDRLGDLVANHLIRRAAWQAVRETAGIDLHASATVASIHAGADGARLQLADGTRLQARLLVAADSRYSETRRALGIGAELHDFGRAMLVCRIRHELPHGHAAWEWFGLGQTLALLPLSEQLAGAVVTLPGEQARALAAMDEAAFAADLERRYGGRLGRIELASSRHVYPLVATWAHRFAGTRLALAGDAAVGMHPVTAHGFNLGLASVERLSDLAATALRERRDLGDAALLARYERRHRHGSWPLFQATRAIVGLYTDDRLPARWLRSATLRASAALPPLRRALADVPTDEGARDAPPLQRVRSRLARMRGARDAGRGTGAH</sequence>
<dbReference type="Gene3D" id="3.50.50.60">
    <property type="entry name" value="FAD/NAD(P)-binding domain"/>
    <property type="match status" value="2"/>
</dbReference>
<protein>
    <submittedName>
        <fullName evidence="10">5-demethoxyubiquinol-8 5-hydroxylase UbiM</fullName>
    </submittedName>
</protein>
<reference evidence="11" key="1">
    <citation type="journal article" date="2019" name="Int. J. Syst. Evol. Microbiol.">
        <title>The Global Catalogue of Microorganisms (GCM) 10K type strain sequencing project: providing services to taxonomists for standard genome sequencing and annotation.</title>
        <authorList>
            <consortium name="The Broad Institute Genomics Platform"/>
            <consortium name="The Broad Institute Genome Sequencing Center for Infectious Disease"/>
            <person name="Wu L."/>
            <person name="Ma J."/>
        </authorList>
    </citation>
    <scope>NUCLEOTIDE SEQUENCE [LARGE SCALE GENOMIC DNA]</scope>
    <source>
        <strain evidence="11">CCUG 55854</strain>
    </source>
</reference>
<evidence type="ECO:0000256" key="3">
    <source>
        <dbReference type="ARBA" id="ARBA00005349"/>
    </source>
</evidence>
<dbReference type="EMBL" id="JBHTKN010000007">
    <property type="protein sequence ID" value="MFD1043019.1"/>
    <property type="molecule type" value="Genomic_DNA"/>
</dbReference>
<name>A0ABW3M0F3_9GAMM</name>
<gene>
    <name evidence="10" type="primary">ubiM</name>
    <name evidence="10" type="ORF">ACFQ2N_11770</name>
</gene>
<evidence type="ECO:0000256" key="1">
    <source>
        <dbReference type="ARBA" id="ARBA00001974"/>
    </source>
</evidence>
<feature type="region of interest" description="Disordered" evidence="8">
    <location>
        <begin position="383"/>
        <end position="418"/>
    </location>
</feature>
<dbReference type="NCBIfam" id="TIGR01988">
    <property type="entry name" value="Ubi-OHases"/>
    <property type="match status" value="1"/>
</dbReference>
<evidence type="ECO:0000256" key="8">
    <source>
        <dbReference type="SAM" id="MobiDB-lite"/>
    </source>
</evidence>
<comment type="pathway">
    <text evidence="2">Cofactor biosynthesis; ubiquinone biosynthesis.</text>
</comment>